<feature type="chain" id="PRO_5042105448" evidence="1">
    <location>
        <begin position="18"/>
        <end position="104"/>
    </location>
</feature>
<accession>A0AAE1A4T9</accession>
<organism evidence="2 3">
    <name type="scientific">Elysia crispata</name>
    <name type="common">lettuce slug</name>
    <dbReference type="NCBI Taxonomy" id="231223"/>
    <lineage>
        <taxon>Eukaryota</taxon>
        <taxon>Metazoa</taxon>
        <taxon>Spiralia</taxon>
        <taxon>Lophotrochozoa</taxon>
        <taxon>Mollusca</taxon>
        <taxon>Gastropoda</taxon>
        <taxon>Heterobranchia</taxon>
        <taxon>Euthyneura</taxon>
        <taxon>Panpulmonata</taxon>
        <taxon>Sacoglossa</taxon>
        <taxon>Placobranchoidea</taxon>
        <taxon>Plakobranchidae</taxon>
        <taxon>Elysia</taxon>
    </lineage>
</organism>
<feature type="signal peptide" evidence="1">
    <location>
        <begin position="1"/>
        <end position="17"/>
    </location>
</feature>
<proteinExistence type="predicted"/>
<dbReference type="EMBL" id="JAWDGP010002642">
    <property type="protein sequence ID" value="KAK3781264.1"/>
    <property type="molecule type" value="Genomic_DNA"/>
</dbReference>
<gene>
    <name evidence="2" type="ORF">RRG08_065995</name>
</gene>
<name>A0AAE1A4T9_9GAST</name>
<reference evidence="2" key="1">
    <citation type="journal article" date="2023" name="G3 (Bethesda)">
        <title>A reference genome for the long-term kleptoplast-retaining sea slug Elysia crispata morphotype clarki.</title>
        <authorList>
            <person name="Eastman K.E."/>
            <person name="Pendleton A.L."/>
            <person name="Shaikh M.A."/>
            <person name="Suttiyut T."/>
            <person name="Ogas R."/>
            <person name="Tomko P."/>
            <person name="Gavelis G."/>
            <person name="Widhalm J.R."/>
            <person name="Wisecaver J.H."/>
        </authorList>
    </citation>
    <scope>NUCLEOTIDE SEQUENCE</scope>
    <source>
        <strain evidence="2">ECLA1</strain>
    </source>
</reference>
<evidence type="ECO:0000313" key="3">
    <source>
        <dbReference type="Proteomes" id="UP001283361"/>
    </source>
</evidence>
<keyword evidence="3" id="KW-1185">Reference proteome</keyword>
<protein>
    <submittedName>
        <fullName evidence="2">Uncharacterized protein</fullName>
    </submittedName>
</protein>
<keyword evidence="1" id="KW-0732">Signal</keyword>
<dbReference type="AlphaFoldDB" id="A0AAE1A4T9"/>
<sequence length="104" mass="11797">MALLVEFLLGLWEDTSFQNHVVSDKTDADQGYEGATPKVQLPSFALGKPKTEGLWTVRNPLIPSNRMSKLVKNCRGDQFIWSVRDTSDLTWPEKWTLGQVLNFS</sequence>
<comment type="caution">
    <text evidence="2">The sequence shown here is derived from an EMBL/GenBank/DDBJ whole genome shotgun (WGS) entry which is preliminary data.</text>
</comment>
<evidence type="ECO:0000313" key="2">
    <source>
        <dbReference type="EMBL" id="KAK3781264.1"/>
    </source>
</evidence>
<evidence type="ECO:0000256" key="1">
    <source>
        <dbReference type="SAM" id="SignalP"/>
    </source>
</evidence>
<dbReference type="Proteomes" id="UP001283361">
    <property type="component" value="Unassembled WGS sequence"/>
</dbReference>